<accession>A0A4Z0Q1T3</accession>
<dbReference type="OrthoDB" id="9768878at2"/>
<evidence type="ECO:0000256" key="10">
    <source>
        <dbReference type="ARBA" id="ARBA00030717"/>
    </source>
</evidence>
<dbReference type="UniPathway" id="UPA00075">
    <property type="reaction ID" value="UER00336"/>
</dbReference>
<dbReference type="GO" id="GO:0070626">
    <property type="term" value="F:(S)-2-(5-amino-1-(5-phospho-D-ribosyl)imidazole-4-carboxamido) succinate lyase (fumarate-forming) activity"/>
    <property type="evidence" value="ECO:0007669"/>
    <property type="project" value="RHEA"/>
</dbReference>
<protein>
    <recommendedName>
        <fullName evidence="5 12">Adenylosuccinate lyase</fullName>
        <shortName evidence="13">ASL</shortName>
        <ecNumber evidence="4 12">4.3.2.2</ecNumber>
    </recommendedName>
    <alternativeName>
        <fullName evidence="10 13">Adenylosuccinase</fullName>
    </alternativeName>
</protein>
<evidence type="ECO:0000256" key="7">
    <source>
        <dbReference type="ARBA" id="ARBA00023239"/>
    </source>
</evidence>
<dbReference type="NCBIfam" id="NF006764">
    <property type="entry name" value="PRK09285.1"/>
    <property type="match status" value="1"/>
</dbReference>
<dbReference type="EMBL" id="SRLC01000001">
    <property type="protein sequence ID" value="TGE23645.1"/>
    <property type="molecule type" value="Genomic_DNA"/>
</dbReference>
<evidence type="ECO:0000256" key="5">
    <source>
        <dbReference type="ARBA" id="ARBA00017058"/>
    </source>
</evidence>
<evidence type="ECO:0000313" key="16">
    <source>
        <dbReference type="EMBL" id="TGE23645.1"/>
    </source>
</evidence>
<dbReference type="SUPFAM" id="SSF48557">
    <property type="entry name" value="L-aspartase-like"/>
    <property type="match status" value="1"/>
</dbReference>
<dbReference type="Pfam" id="PF08328">
    <property type="entry name" value="ASL_C"/>
    <property type="match status" value="1"/>
</dbReference>
<feature type="domain" description="Fumarate lyase N-terminal" evidence="14">
    <location>
        <begin position="65"/>
        <end position="320"/>
    </location>
</feature>
<dbReference type="GO" id="GO:0044208">
    <property type="term" value="P:'de novo' AMP biosynthetic process"/>
    <property type="evidence" value="ECO:0007669"/>
    <property type="project" value="UniProtKB-UniPathway"/>
</dbReference>
<dbReference type="InterPro" id="IPR000362">
    <property type="entry name" value="Fumarate_lyase_fam"/>
</dbReference>
<dbReference type="Gene3D" id="1.20.200.10">
    <property type="entry name" value="Fumarase/aspartase (Central domain)"/>
    <property type="match status" value="1"/>
</dbReference>
<evidence type="ECO:0000256" key="8">
    <source>
        <dbReference type="ARBA" id="ARBA00024477"/>
    </source>
</evidence>
<gene>
    <name evidence="16" type="primary">purB</name>
    <name evidence="16" type="ORF">E5K00_00065</name>
</gene>
<dbReference type="InterPro" id="IPR022761">
    <property type="entry name" value="Fumarate_lyase_N"/>
</dbReference>
<keyword evidence="7 13" id="KW-0456">Lyase</keyword>
<dbReference type="InterPro" id="IPR020557">
    <property type="entry name" value="Fumarate_lyase_CS"/>
</dbReference>
<evidence type="ECO:0000256" key="12">
    <source>
        <dbReference type="NCBIfam" id="TIGR00928"/>
    </source>
</evidence>
<dbReference type="PANTHER" id="PTHR43411:SF1">
    <property type="entry name" value="ADENYLOSUCCINATE LYASE"/>
    <property type="match status" value="1"/>
</dbReference>
<evidence type="ECO:0000256" key="1">
    <source>
        <dbReference type="ARBA" id="ARBA00004706"/>
    </source>
</evidence>
<feature type="domain" description="Adenylosuccinate lyase PurB C-terminal" evidence="15">
    <location>
        <begin position="337"/>
        <end position="452"/>
    </location>
</feature>
<dbReference type="UniPathway" id="UPA00074">
    <property type="reaction ID" value="UER00132"/>
</dbReference>
<name>A0A4Z0Q1T3_9BACT</name>
<dbReference type="Proteomes" id="UP000297549">
    <property type="component" value="Unassembled WGS sequence"/>
</dbReference>
<dbReference type="NCBIfam" id="TIGR00928">
    <property type="entry name" value="purB"/>
    <property type="match status" value="1"/>
</dbReference>
<evidence type="ECO:0000256" key="13">
    <source>
        <dbReference type="RuleBase" id="RU361172"/>
    </source>
</evidence>
<evidence type="ECO:0000256" key="9">
    <source>
        <dbReference type="ARBA" id="ARBA00025012"/>
    </source>
</evidence>
<dbReference type="InterPro" id="IPR013539">
    <property type="entry name" value="PurB_C"/>
</dbReference>
<dbReference type="PROSITE" id="PS00163">
    <property type="entry name" value="FUMARATE_LYASES"/>
    <property type="match status" value="1"/>
</dbReference>
<evidence type="ECO:0000256" key="3">
    <source>
        <dbReference type="ARBA" id="ARBA00008273"/>
    </source>
</evidence>
<dbReference type="Gene3D" id="1.10.275.10">
    <property type="entry name" value="Fumarase/aspartase (N-terminal domain)"/>
    <property type="match status" value="1"/>
</dbReference>
<comment type="catalytic activity">
    <reaction evidence="11">
        <text>N(6)-(1,2-dicarboxyethyl)-AMP = fumarate + AMP</text>
        <dbReference type="Rhea" id="RHEA:16853"/>
        <dbReference type="ChEBI" id="CHEBI:29806"/>
        <dbReference type="ChEBI" id="CHEBI:57567"/>
        <dbReference type="ChEBI" id="CHEBI:456215"/>
        <dbReference type="EC" id="4.3.2.2"/>
    </reaction>
    <physiologicalReaction direction="left-to-right" evidence="11">
        <dbReference type="Rhea" id="RHEA:16854"/>
    </physiologicalReaction>
</comment>
<proteinExistence type="inferred from homology"/>
<evidence type="ECO:0000259" key="14">
    <source>
        <dbReference type="Pfam" id="PF00206"/>
    </source>
</evidence>
<dbReference type="InterPro" id="IPR024083">
    <property type="entry name" value="Fumarase/histidase_N"/>
</dbReference>
<reference evidence="16 17" key="1">
    <citation type="submission" date="2019-04" db="EMBL/GenBank/DDBJ databases">
        <authorList>
            <person name="Feng G."/>
            <person name="Zhang J."/>
            <person name="Zhu H."/>
        </authorList>
    </citation>
    <scope>NUCLEOTIDE SEQUENCE [LARGE SCALE GENOMIC DNA]</scope>
    <source>
        <strain evidence="16 17">JCM 31653</strain>
    </source>
</reference>
<dbReference type="CDD" id="cd01598">
    <property type="entry name" value="PurB"/>
    <property type="match status" value="1"/>
</dbReference>
<comment type="catalytic activity">
    <reaction evidence="8">
        <text>(2S)-2-[5-amino-1-(5-phospho-beta-D-ribosyl)imidazole-4-carboxamido]succinate = 5-amino-1-(5-phospho-beta-D-ribosyl)imidazole-4-carboxamide + fumarate</text>
        <dbReference type="Rhea" id="RHEA:23920"/>
        <dbReference type="ChEBI" id="CHEBI:29806"/>
        <dbReference type="ChEBI" id="CHEBI:58443"/>
        <dbReference type="ChEBI" id="CHEBI:58475"/>
        <dbReference type="EC" id="4.3.2.2"/>
    </reaction>
    <physiologicalReaction direction="left-to-right" evidence="8">
        <dbReference type="Rhea" id="RHEA:23921"/>
    </physiologicalReaction>
</comment>
<sequence length="454" mass="49911">MTAAADYAALSPLTAVSPLDGRYRRQTLPLAAYFSELALIRYRVLVEVEYFIALCELPLPQLQGVDAAVFPQLRGLYTAFSQADAEAVKAHEKVTNHDVKAVEYFLRDKFAALGLGGYLEFIHFGLTSQDINNTAVPLSLQHALLHVLLPAYAQVRNQLATRATEWEAVPMLARTHGQPASPTRLGKEIQVFVARLDAQVELLAQVPFGAKFGGATGNFNAHQVAYPQVDWKQFADVFVNNRLGLHRSQPTTQIEHYDHLAATCDGLKRLNTILIDLARDVWQYISLGYFRQTIKAGEVGSSAMPHKVNPIDFENAEGNLGVANAVLEHLAAKLPISRLQRDLTDSTVLRNLGVPLGHTLIALTSLQRGLDKLALDEAALHRDLDANWAVVAEALQTILRRENYPDPYNALKALTRTGEAISAGSIQSFIDGLAVSEDVKQELRAITPHTYVGL</sequence>
<dbReference type="GO" id="GO:0004018">
    <property type="term" value="F:N6-(1,2-dicarboxyethyl)AMP AMP-lyase (fumarate-forming) activity"/>
    <property type="evidence" value="ECO:0007669"/>
    <property type="project" value="UniProtKB-UniRule"/>
</dbReference>
<comment type="function">
    <text evidence="9">Catalyzes two reactions in de novo purine nucleotide biosynthesis. Catalyzes the breakdown of 5-aminoimidazole- (N-succinylocarboxamide) ribotide (SAICAR or 2-[5-amino-1-(5-phospho-beta-D-ribosyl)imidazole-4-carboxamido]succinate) to 5-aminoimidazole-4-carboxamide ribotide (AICAR or 5-amino-1-(5-phospho-beta-D-ribosyl)imidazole-4-carboxamide) and fumarate, and of adenylosuccinate (ADS or N(6)-(1,2-dicarboxyethyl)-AMP) to adenosine monophosphate (AMP) and fumarate.</text>
</comment>
<evidence type="ECO:0000313" key="17">
    <source>
        <dbReference type="Proteomes" id="UP000297549"/>
    </source>
</evidence>
<comment type="caution">
    <text evidence="16">The sequence shown here is derived from an EMBL/GenBank/DDBJ whole genome shotgun (WGS) entry which is preliminary data.</text>
</comment>
<dbReference type="PANTHER" id="PTHR43411">
    <property type="entry name" value="ADENYLOSUCCINATE LYASE"/>
    <property type="match status" value="1"/>
</dbReference>
<dbReference type="EC" id="4.3.2.2" evidence="4 12"/>
<dbReference type="InterPro" id="IPR004769">
    <property type="entry name" value="Pur_lyase"/>
</dbReference>
<comment type="pathway">
    <text evidence="2 13">Purine metabolism; AMP biosynthesis via de novo pathway; AMP from IMP: step 2/2.</text>
</comment>
<dbReference type="AlphaFoldDB" id="A0A4Z0Q1T3"/>
<evidence type="ECO:0000259" key="15">
    <source>
        <dbReference type="Pfam" id="PF08328"/>
    </source>
</evidence>
<evidence type="ECO:0000256" key="4">
    <source>
        <dbReference type="ARBA" id="ARBA00012339"/>
    </source>
</evidence>
<comment type="similarity">
    <text evidence="3 13">Belongs to the lyase 1 family. Adenylosuccinate lyase subfamily.</text>
</comment>
<comment type="pathway">
    <text evidence="1 13">Purine metabolism; IMP biosynthesis via de novo pathway; 5-amino-1-(5-phospho-D-ribosyl)imidazole-4-carboxamide from 5-amino-1-(5-phospho-D-ribosyl)imidazole-4-carboxylate: step 2/2.</text>
</comment>
<organism evidence="16 17">
    <name type="scientific">Hymenobacter aquaticus</name>
    <dbReference type="NCBI Taxonomy" id="1867101"/>
    <lineage>
        <taxon>Bacteria</taxon>
        <taxon>Pseudomonadati</taxon>
        <taxon>Bacteroidota</taxon>
        <taxon>Cytophagia</taxon>
        <taxon>Cytophagales</taxon>
        <taxon>Hymenobacteraceae</taxon>
        <taxon>Hymenobacter</taxon>
    </lineage>
</organism>
<dbReference type="Gene3D" id="1.10.40.30">
    <property type="entry name" value="Fumarase/aspartase (C-terminal domain)"/>
    <property type="match status" value="1"/>
</dbReference>
<dbReference type="InterPro" id="IPR008948">
    <property type="entry name" value="L-Aspartase-like"/>
</dbReference>
<evidence type="ECO:0000256" key="6">
    <source>
        <dbReference type="ARBA" id="ARBA00022755"/>
    </source>
</evidence>
<dbReference type="InterPro" id="IPR047136">
    <property type="entry name" value="PurB_bact"/>
</dbReference>
<keyword evidence="17" id="KW-1185">Reference proteome</keyword>
<dbReference type="GO" id="GO:0006189">
    <property type="term" value="P:'de novo' IMP biosynthetic process"/>
    <property type="evidence" value="ECO:0007669"/>
    <property type="project" value="UniProtKB-UniPathway"/>
</dbReference>
<evidence type="ECO:0000256" key="11">
    <source>
        <dbReference type="ARBA" id="ARBA00049115"/>
    </source>
</evidence>
<dbReference type="Pfam" id="PF00206">
    <property type="entry name" value="Lyase_1"/>
    <property type="match status" value="1"/>
</dbReference>
<dbReference type="RefSeq" id="WP_135460564.1">
    <property type="nucleotide sequence ID" value="NZ_SRLC01000001.1"/>
</dbReference>
<keyword evidence="6 13" id="KW-0658">Purine biosynthesis</keyword>
<evidence type="ECO:0000256" key="2">
    <source>
        <dbReference type="ARBA" id="ARBA00004734"/>
    </source>
</evidence>
<dbReference type="PRINTS" id="PR00149">
    <property type="entry name" value="FUMRATELYASE"/>
</dbReference>